<accession>A0AAJ0HXY2</accession>
<reference evidence="2" key="1">
    <citation type="journal article" date="2023" name="Mol. Phylogenet. Evol.">
        <title>Genome-scale phylogeny and comparative genomics of the fungal order Sordariales.</title>
        <authorList>
            <person name="Hensen N."/>
            <person name="Bonometti L."/>
            <person name="Westerberg I."/>
            <person name="Brannstrom I.O."/>
            <person name="Guillou S."/>
            <person name="Cros-Aarteil S."/>
            <person name="Calhoun S."/>
            <person name="Haridas S."/>
            <person name="Kuo A."/>
            <person name="Mondo S."/>
            <person name="Pangilinan J."/>
            <person name="Riley R."/>
            <person name="LaButti K."/>
            <person name="Andreopoulos B."/>
            <person name="Lipzen A."/>
            <person name="Chen C."/>
            <person name="Yan M."/>
            <person name="Daum C."/>
            <person name="Ng V."/>
            <person name="Clum A."/>
            <person name="Steindorff A."/>
            <person name="Ohm R.A."/>
            <person name="Martin F."/>
            <person name="Silar P."/>
            <person name="Natvig D.O."/>
            <person name="Lalanne C."/>
            <person name="Gautier V."/>
            <person name="Ament-Velasquez S.L."/>
            <person name="Kruys A."/>
            <person name="Hutchinson M.I."/>
            <person name="Powell A.J."/>
            <person name="Barry K."/>
            <person name="Miller A.N."/>
            <person name="Grigoriev I.V."/>
            <person name="Debuchy R."/>
            <person name="Gladieux P."/>
            <person name="Hiltunen Thoren M."/>
            <person name="Johannesson H."/>
        </authorList>
    </citation>
    <scope>NUCLEOTIDE SEQUENCE</scope>
    <source>
        <strain evidence="2">CBS 955.72</strain>
    </source>
</reference>
<evidence type="ECO:0000256" key="1">
    <source>
        <dbReference type="SAM" id="MobiDB-lite"/>
    </source>
</evidence>
<feature type="compositionally biased region" description="Low complexity" evidence="1">
    <location>
        <begin position="1"/>
        <end position="15"/>
    </location>
</feature>
<feature type="compositionally biased region" description="Low complexity" evidence="1">
    <location>
        <begin position="27"/>
        <end position="53"/>
    </location>
</feature>
<feature type="compositionally biased region" description="Pro residues" evidence="1">
    <location>
        <begin position="16"/>
        <end position="26"/>
    </location>
</feature>
<dbReference type="EMBL" id="JAUIQD010000001">
    <property type="protein sequence ID" value="KAK3364723.1"/>
    <property type="molecule type" value="Genomic_DNA"/>
</dbReference>
<evidence type="ECO:0000313" key="2">
    <source>
        <dbReference type="EMBL" id="KAK3364723.1"/>
    </source>
</evidence>
<feature type="compositionally biased region" description="Pro residues" evidence="1">
    <location>
        <begin position="54"/>
        <end position="63"/>
    </location>
</feature>
<name>A0AAJ0HXY2_9PEZI</name>
<proteinExistence type="predicted"/>
<gene>
    <name evidence="2" type="ORF">B0T25DRAFT_576924</name>
</gene>
<dbReference type="Proteomes" id="UP001275084">
    <property type="component" value="Unassembled WGS sequence"/>
</dbReference>
<reference evidence="2" key="2">
    <citation type="submission" date="2023-06" db="EMBL/GenBank/DDBJ databases">
        <authorList>
            <consortium name="Lawrence Berkeley National Laboratory"/>
            <person name="Haridas S."/>
            <person name="Hensen N."/>
            <person name="Bonometti L."/>
            <person name="Westerberg I."/>
            <person name="Brannstrom I.O."/>
            <person name="Guillou S."/>
            <person name="Cros-Aarteil S."/>
            <person name="Calhoun S."/>
            <person name="Kuo A."/>
            <person name="Mondo S."/>
            <person name="Pangilinan J."/>
            <person name="Riley R."/>
            <person name="Labutti K."/>
            <person name="Andreopoulos B."/>
            <person name="Lipzen A."/>
            <person name="Chen C."/>
            <person name="Yanf M."/>
            <person name="Daum C."/>
            <person name="Ng V."/>
            <person name="Clum A."/>
            <person name="Steindorff A."/>
            <person name="Ohm R."/>
            <person name="Martin F."/>
            <person name="Silar P."/>
            <person name="Natvig D."/>
            <person name="Lalanne C."/>
            <person name="Gautier V."/>
            <person name="Ament-Velasquez S.L."/>
            <person name="Kruys A."/>
            <person name="Hutchinson M.I."/>
            <person name="Powell A.J."/>
            <person name="Barry K."/>
            <person name="Miller A.N."/>
            <person name="Grigoriev I.V."/>
            <person name="Debuchy R."/>
            <person name="Gladieux P."/>
            <person name="Thoren M.H."/>
            <person name="Johannesson H."/>
        </authorList>
    </citation>
    <scope>NUCLEOTIDE SEQUENCE</scope>
    <source>
        <strain evidence="2">CBS 955.72</strain>
    </source>
</reference>
<feature type="region of interest" description="Disordered" evidence="1">
    <location>
        <begin position="1"/>
        <end position="70"/>
    </location>
</feature>
<comment type="caution">
    <text evidence="2">The sequence shown here is derived from an EMBL/GenBank/DDBJ whole genome shotgun (WGS) entry which is preliminary data.</text>
</comment>
<organism evidence="2 3">
    <name type="scientific">Lasiosphaeria hispida</name>
    <dbReference type="NCBI Taxonomy" id="260671"/>
    <lineage>
        <taxon>Eukaryota</taxon>
        <taxon>Fungi</taxon>
        <taxon>Dikarya</taxon>
        <taxon>Ascomycota</taxon>
        <taxon>Pezizomycotina</taxon>
        <taxon>Sordariomycetes</taxon>
        <taxon>Sordariomycetidae</taxon>
        <taxon>Sordariales</taxon>
        <taxon>Lasiosphaeriaceae</taxon>
        <taxon>Lasiosphaeria</taxon>
    </lineage>
</organism>
<feature type="compositionally biased region" description="Polar residues" evidence="1">
    <location>
        <begin position="191"/>
        <end position="204"/>
    </location>
</feature>
<sequence length="1579" mass="172340">MSDPAASTPAPGEAPASPPPQQPGEPNPALVVVPTTVPAASDAPSATTTTTQSPPAPVAPGAPPTTTAAAASLPPVAAPPIANKASKSSVECLSMQLDAFVLNQHIFTDQYYIAPLSIPDHSAFLPGAFSAPDVVPHVDVDSAYPWYQNSRIADVTQTAGGASSEDDRLRKDRLGVYLHWCLPRRFRGTAPIQTPGSSSASSGENADGSGPEVPGVADGKPQTTQHAAVPDRWIILRFVSEATTTEASATPAPAVEAFIVESNRIRHLGRDDDVDVELEAAPFIDHGLPVEKQADVFLGIKRKFDDDWQDPAPDGQYHTPLALLDAGNPLFADFQHHNSNVLSIHDDLSWASANGSRAVYAATATVSYAVFGYFSNANRDEKKLVCHGSLFDVKWNRSAKPATIDAESVSQTVKESQPVAVGQDTLEALETYLDSLPSNFAWTKLIREAKVVIDQVGRGGLLDAQVAQNLRSGFKPVGGGHCWRYNHESRDQSKGTPYEQQHVPTADEMDRMFIMDRWQAYLDALDHEERYLRHSLFCEWWKKRCQTPGGMWEARECQEESKKRIADASEQLAKVKQLRTMFNKKKMPHFDGLDRTARPSFFSRHDPTILLGGLGPAWPSEFLASQQETGRDLERLPFRGPEGKKAIQEWLASLVTDTTNLSTQNGMKLFFESADLMAKLKESSAGNHSITRLQAFFQTLDNMHALNWVAPGWVRDAVGTLVEEWVYSLCGQAIEKLSPPPTYYRPEEVRWRDTQPWRALFVEWELEYHHLPKRFWRLEKEADGTAQYVIAPEVNISAYDGLDRHRRVMSGRSLLRPNAGWVLNTLLAQLLAKLDKNLVNEQPALKTDASGANDIRLQLQEALRNMNLLVGSLEGFTDHLLTLHRGSHVIPHAADTDSDGHDTADDRALLELLQESPDGFDVTPYRESCFSALGSALDFKPVTHGQARFTKFNIVDKFGQVVSPLQCPKTSREPPSKLYPCVGRSLACQPNVTEGPGFANSVELDTEGQSQYFQLGHRINQDARLNLEFVVNSADWRSHHPSTQWYRGDADGGKNAPSRHMWRPTTEYEDPVWGWLVIDFRDRGIQVYNASGESMGEALLPGTLGGTVVWQAYYAEGDLGTAGDFDEGSQLRELIKLMNDPKYLFGLWSVLADACQNMHPDPITSGGDGRLLNLVGRPIALVNMALSLELATPPMQTQSYSDLGRRAARDHDEISLEEYQFEVLLGDKTNLSDGLVGYCVPSKTSATTSAADPIKAKRPDLSCLYTDFGYPSRNDYGARYHDVTGDAPPPKHNAFASPSSRRLFLSGHNVPASAHADPASYSRAVCNHNAALVISCLIDPGQPVRAATGILPAASAELPRWIISRTLARLRLLFRGGPMLIRGDLADEDDWDRPLNETDRLAPAIVPLSDITPTTAQAAAPRPSPPAVVGPVAPAELPGTAGTGTGGKKSGVGGWGWLQPILDDRCVDDVPVFVPYNLVSGGGTNAAAAAAEYPLQIGPHTCLEGFYKLGLLDMETSQANLLPEKPAMGITVDAKHEKDVKLGAFRPLTSGLLVTGVKKDDGPAKLKDGISALAGSWTF</sequence>
<protein>
    <submittedName>
        <fullName evidence="2">Uncharacterized protein</fullName>
    </submittedName>
</protein>
<keyword evidence="3" id="KW-1185">Reference proteome</keyword>
<feature type="region of interest" description="Disordered" evidence="1">
    <location>
        <begin position="191"/>
        <end position="226"/>
    </location>
</feature>
<evidence type="ECO:0000313" key="3">
    <source>
        <dbReference type="Proteomes" id="UP001275084"/>
    </source>
</evidence>